<reference evidence="1 2" key="1">
    <citation type="journal article" date="2012" name="ISME J.">
        <title>Nitrification expanded: discovery, physiology and genomics of a nitrite-oxidizing bacterium from the phylum Chloroflexi.</title>
        <authorList>
            <person name="Sorokin D.Y."/>
            <person name="Lucker S."/>
            <person name="Vejmelkova D."/>
            <person name="Kostrikina N.A."/>
            <person name="Kleerebezem R."/>
            <person name="Rijpstra W.I."/>
            <person name="Damste J.S."/>
            <person name="Le Paslier D."/>
            <person name="Muyzer G."/>
            <person name="Wagner M."/>
            <person name="van Loosdrecht M.C."/>
            <person name="Daims H."/>
        </authorList>
    </citation>
    <scope>NUCLEOTIDE SEQUENCE [LARGE SCALE GENOMIC DNA]</scope>
    <source>
        <strain evidence="2">none</strain>
    </source>
</reference>
<keyword evidence="2" id="KW-1185">Reference proteome</keyword>
<proteinExistence type="predicted"/>
<comment type="caution">
    <text evidence="1">The sequence shown here is derived from an EMBL/GenBank/DDBJ whole genome shotgun (WGS) entry which is preliminary data.</text>
</comment>
<protein>
    <submittedName>
        <fullName evidence="1">Uncharacterized protein</fullName>
    </submittedName>
</protein>
<sequence>MDEVWASIEQLTGQTLYTRPDREAFQVVSVNRSKAQAIQILTNYDGSGGGEPRIISRGEIERTFNIRQKVDNLTPTILQISGASVKNPEYIAAIFAAINGRG</sequence>
<gene>
    <name evidence="1" type="ORF">NITHO_2360003</name>
</gene>
<evidence type="ECO:0000313" key="2">
    <source>
        <dbReference type="Proteomes" id="UP000004221"/>
    </source>
</evidence>
<name>I4EFP9_9BACT</name>
<dbReference type="EMBL" id="CAGS01000153">
    <property type="protein sequence ID" value="CCF83511.1"/>
    <property type="molecule type" value="Genomic_DNA"/>
</dbReference>
<dbReference type="Proteomes" id="UP000004221">
    <property type="component" value="Unassembled WGS sequence"/>
</dbReference>
<evidence type="ECO:0000313" key="1">
    <source>
        <dbReference type="EMBL" id="CCF83511.1"/>
    </source>
</evidence>
<accession>I4EFP9</accession>
<organism evidence="1 2">
    <name type="scientific">Nitrolancea hollandica Lb</name>
    <dbReference type="NCBI Taxonomy" id="1129897"/>
    <lineage>
        <taxon>Bacteria</taxon>
        <taxon>Pseudomonadati</taxon>
        <taxon>Thermomicrobiota</taxon>
        <taxon>Thermomicrobia</taxon>
        <taxon>Sphaerobacterales</taxon>
        <taxon>Sphaerobacterineae</taxon>
        <taxon>Sphaerobacteraceae</taxon>
        <taxon>Nitrolancea</taxon>
    </lineage>
</organism>
<dbReference type="RefSeq" id="WP_008476787.1">
    <property type="nucleotide sequence ID" value="NZ_CAGS01000153.1"/>
</dbReference>
<dbReference type="AlphaFoldDB" id="I4EFP9"/>